<keyword evidence="4" id="KW-0406">Ion transport</keyword>
<organism evidence="5 6">
    <name type="scientific">Acrobeloides nanus</name>
    <dbReference type="NCBI Taxonomy" id="290746"/>
    <lineage>
        <taxon>Eukaryota</taxon>
        <taxon>Metazoa</taxon>
        <taxon>Ecdysozoa</taxon>
        <taxon>Nematoda</taxon>
        <taxon>Chromadorea</taxon>
        <taxon>Rhabditida</taxon>
        <taxon>Tylenchina</taxon>
        <taxon>Cephalobomorpha</taxon>
        <taxon>Cephaloboidea</taxon>
        <taxon>Cephalobidae</taxon>
        <taxon>Acrobeloides</taxon>
    </lineage>
</organism>
<keyword evidence="2 4" id="KW-1133">Transmembrane helix</keyword>
<protein>
    <recommendedName>
        <fullName evidence="4">Copper transport protein</fullName>
    </recommendedName>
</protein>
<keyword evidence="1 4" id="KW-0812">Transmembrane</keyword>
<evidence type="ECO:0000256" key="2">
    <source>
        <dbReference type="ARBA" id="ARBA00022989"/>
    </source>
</evidence>
<reference evidence="6" key="1">
    <citation type="submission" date="2022-11" db="UniProtKB">
        <authorList>
            <consortium name="WormBaseParasite"/>
        </authorList>
    </citation>
    <scope>IDENTIFICATION</scope>
</reference>
<dbReference type="Pfam" id="PF04145">
    <property type="entry name" value="Ctr"/>
    <property type="match status" value="1"/>
</dbReference>
<evidence type="ECO:0000256" key="4">
    <source>
        <dbReference type="RuleBase" id="RU367022"/>
    </source>
</evidence>
<feature type="transmembrane region" description="Helical" evidence="4">
    <location>
        <begin position="170"/>
        <end position="190"/>
    </location>
</feature>
<comment type="similarity">
    <text evidence="4">Belongs to the copper transporter (Ctr) (TC 1.A.56) family. SLC31A subfamily.</text>
</comment>
<dbReference type="PANTHER" id="PTHR12483:SF127">
    <property type="entry name" value="COPPER TRANSPORT PROTEIN"/>
    <property type="match status" value="1"/>
</dbReference>
<proteinExistence type="inferred from homology"/>
<dbReference type="GO" id="GO:0016020">
    <property type="term" value="C:membrane"/>
    <property type="evidence" value="ECO:0007669"/>
    <property type="project" value="UniProtKB-SubCell"/>
</dbReference>
<comment type="subcellular location">
    <subcellularLocation>
        <location evidence="4">Membrane</location>
        <topology evidence="4">Multi-pass membrane protein</topology>
    </subcellularLocation>
</comment>
<evidence type="ECO:0000313" key="6">
    <source>
        <dbReference type="WBParaSite" id="ACRNAN_scaffold4721.g21876.t1"/>
    </source>
</evidence>
<dbReference type="GO" id="GO:0005375">
    <property type="term" value="F:copper ion transmembrane transporter activity"/>
    <property type="evidence" value="ECO:0007669"/>
    <property type="project" value="UniProtKB-UniRule"/>
</dbReference>
<keyword evidence="4" id="KW-0186">Copper</keyword>
<evidence type="ECO:0000256" key="1">
    <source>
        <dbReference type="ARBA" id="ARBA00022692"/>
    </source>
</evidence>
<keyword evidence="5" id="KW-1185">Reference proteome</keyword>
<name>A0A914E0R2_9BILA</name>
<keyword evidence="3 4" id="KW-0472">Membrane</keyword>
<feature type="transmembrane region" description="Helical" evidence="4">
    <location>
        <begin position="75"/>
        <end position="93"/>
    </location>
</feature>
<evidence type="ECO:0000313" key="5">
    <source>
        <dbReference type="Proteomes" id="UP000887540"/>
    </source>
</evidence>
<evidence type="ECO:0000256" key="3">
    <source>
        <dbReference type="ARBA" id="ARBA00023136"/>
    </source>
</evidence>
<dbReference type="PANTHER" id="PTHR12483">
    <property type="entry name" value="SOLUTE CARRIER FAMILY 31 COPPER TRANSPORTERS"/>
    <property type="match status" value="1"/>
</dbReference>
<sequence length="234" mass="26769">MENATSLIKSTTEIINTTIASVTQGSAHIHDHHSHHHHMAHGTTDQKTSHGHQMLMWFHSGYEEVILFDSWRTKSYYDLFISCVIIFIMGALYEGFKWLRLYIQTNSNLGKNSTISLRISKEYMTTGLIKSTNNGDVYRECVEKKVKQDSGKENRSQIGNLIKSIARLRVFHAILYGMQLTLAYWLMLIVMTYNVWLTAAVILGAVCGNWIFAALNCYLQNPLNQEDFICDACH</sequence>
<accession>A0A914E0R2</accession>
<feature type="transmembrane region" description="Helical" evidence="4">
    <location>
        <begin position="196"/>
        <end position="219"/>
    </location>
</feature>
<dbReference type="InterPro" id="IPR007274">
    <property type="entry name" value="Cop_transporter"/>
</dbReference>
<dbReference type="WBParaSite" id="ACRNAN_scaffold4721.g21876.t1">
    <property type="protein sequence ID" value="ACRNAN_scaffold4721.g21876.t1"/>
    <property type="gene ID" value="ACRNAN_scaffold4721.g21876"/>
</dbReference>
<keyword evidence="4" id="KW-0813">Transport</keyword>
<dbReference type="AlphaFoldDB" id="A0A914E0R2"/>
<dbReference type="Proteomes" id="UP000887540">
    <property type="component" value="Unplaced"/>
</dbReference>
<keyword evidence="4" id="KW-0187">Copper transport</keyword>